<organism evidence="1 2">
    <name type="scientific">Candidatus Eisenbergiella merdipullorum</name>
    <dbReference type="NCBI Taxonomy" id="2838553"/>
    <lineage>
        <taxon>Bacteria</taxon>
        <taxon>Bacillati</taxon>
        <taxon>Bacillota</taxon>
        <taxon>Clostridia</taxon>
        <taxon>Lachnospirales</taxon>
        <taxon>Lachnospiraceae</taxon>
        <taxon>Eisenbergiella</taxon>
    </lineage>
</organism>
<sequence length="208" mass="23965">MRIITISREFGSGGREVGKRLADALGFAYYDREIVTSIAKKCDLDEGYVENVLRKGLTINVPVTFGHSFYFYSDPTSENELKVLNTQQQIIKELAQRGDCVMVGRSSSIILEKYDPLRLFVYADMDWKVKRCRERAPEDEHLNDRELEKKIRQIDAGRAQHQKLLTDRKWGDREGYDLCINTSGLEIKKIIPGLKELALCWFGQKEGK</sequence>
<dbReference type="Proteomes" id="UP000886858">
    <property type="component" value="Unassembled WGS sequence"/>
</dbReference>
<accession>A0A9D2L127</accession>
<dbReference type="AlphaFoldDB" id="A0A9D2L127"/>
<evidence type="ECO:0000313" key="1">
    <source>
        <dbReference type="EMBL" id="HJA92911.1"/>
    </source>
</evidence>
<gene>
    <name evidence="1" type="ORF">H9717_07315</name>
</gene>
<name>A0A9D2L127_9FIRM</name>
<dbReference type="SUPFAM" id="SSF52540">
    <property type="entry name" value="P-loop containing nucleoside triphosphate hydrolases"/>
    <property type="match status" value="1"/>
</dbReference>
<reference evidence="1" key="1">
    <citation type="journal article" date="2021" name="PeerJ">
        <title>Extensive microbial diversity within the chicken gut microbiome revealed by metagenomics and culture.</title>
        <authorList>
            <person name="Gilroy R."/>
            <person name="Ravi A."/>
            <person name="Getino M."/>
            <person name="Pursley I."/>
            <person name="Horton D.L."/>
            <person name="Alikhan N.F."/>
            <person name="Baker D."/>
            <person name="Gharbi K."/>
            <person name="Hall N."/>
            <person name="Watson M."/>
            <person name="Adriaenssens E.M."/>
            <person name="Foster-Nyarko E."/>
            <person name="Jarju S."/>
            <person name="Secka A."/>
            <person name="Antonio M."/>
            <person name="Oren A."/>
            <person name="Chaudhuri R.R."/>
            <person name="La Ragione R."/>
            <person name="Hildebrand F."/>
            <person name="Pallen M.J."/>
        </authorList>
    </citation>
    <scope>NUCLEOTIDE SEQUENCE</scope>
    <source>
        <strain evidence="1">CHK179-7159</strain>
    </source>
</reference>
<evidence type="ECO:0000313" key="2">
    <source>
        <dbReference type="Proteomes" id="UP000886858"/>
    </source>
</evidence>
<dbReference type="Pfam" id="PF13189">
    <property type="entry name" value="Cytidylate_kin2"/>
    <property type="match status" value="1"/>
</dbReference>
<comment type="caution">
    <text evidence="1">The sequence shown here is derived from an EMBL/GenBank/DDBJ whole genome shotgun (WGS) entry which is preliminary data.</text>
</comment>
<protein>
    <submittedName>
        <fullName evidence="1">Cytidylate kinase-like family protein</fullName>
    </submittedName>
</protein>
<dbReference type="Gene3D" id="3.40.50.300">
    <property type="entry name" value="P-loop containing nucleotide triphosphate hydrolases"/>
    <property type="match status" value="1"/>
</dbReference>
<keyword evidence="1" id="KW-0808">Transferase</keyword>
<keyword evidence="1" id="KW-0418">Kinase</keyword>
<dbReference type="InterPro" id="IPR027417">
    <property type="entry name" value="P-loop_NTPase"/>
</dbReference>
<reference evidence="1" key="2">
    <citation type="submission" date="2021-04" db="EMBL/GenBank/DDBJ databases">
        <authorList>
            <person name="Gilroy R."/>
        </authorList>
    </citation>
    <scope>NUCLEOTIDE SEQUENCE</scope>
    <source>
        <strain evidence="1">CHK179-7159</strain>
    </source>
</reference>
<dbReference type="EMBL" id="DWYY01000075">
    <property type="protein sequence ID" value="HJA92911.1"/>
    <property type="molecule type" value="Genomic_DNA"/>
</dbReference>
<proteinExistence type="predicted"/>
<dbReference type="GO" id="GO:0016301">
    <property type="term" value="F:kinase activity"/>
    <property type="evidence" value="ECO:0007669"/>
    <property type="project" value="UniProtKB-KW"/>
</dbReference>